<dbReference type="GO" id="GO:0005506">
    <property type="term" value="F:iron ion binding"/>
    <property type="evidence" value="ECO:0007669"/>
    <property type="project" value="InterPro"/>
</dbReference>
<evidence type="ECO:0000256" key="7">
    <source>
        <dbReference type="ARBA" id="ARBA00023033"/>
    </source>
</evidence>
<keyword evidence="5" id="KW-0560">Oxidoreductase</keyword>
<reference evidence="9" key="1">
    <citation type="submission" date="2021-02" db="EMBL/GenBank/DDBJ databases">
        <authorList>
            <person name="Nieuwenhuis M."/>
            <person name="Van De Peppel L.J.J."/>
        </authorList>
    </citation>
    <scope>NUCLEOTIDE SEQUENCE</scope>
    <source>
        <strain evidence="9">D49</strain>
    </source>
</reference>
<accession>A0A9P7GUM3</accession>
<evidence type="ECO:0000256" key="6">
    <source>
        <dbReference type="ARBA" id="ARBA00023004"/>
    </source>
</evidence>
<dbReference type="Pfam" id="PF00067">
    <property type="entry name" value="p450"/>
    <property type="match status" value="1"/>
</dbReference>
<organism evidence="9 10">
    <name type="scientific">Sphagnurus paluster</name>
    <dbReference type="NCBI Taxonomy" id="117069"/>
    <lineage>
        <taxon>Eukaryota</taxon>
        <taxon>Fungi</taxon>
        <taxon>Dikarya</taxon>
        <taxon>Basidiomycota</taxon>
        <taxon>Agaricomycotina</taxon>
        <taxon>Agaricomycetes</taxon>
        <taxon>Agaricomycetidae</taxon>
        <taxon>Agaricales</taxon>
        <taxon>Tricholomatineae</taxon>
        <taxon>Lyophyllaceae</taxon>
        <taxon>Sphagnurus</taxon>
    </lineage>
</organism>
<keyword evidence="8" id="KW-1133">Transmembrane helix</keyword>
<evidence type="ECO:0000256" key="2">
    <source>
        <dbReference type="ARBA" id="ARBA00010617"/>
    </source>
</evidence>
<dbReference type="PANTHER" id="PTHR24287">
    <property type="entry name" value="P450, PUTATIVE (EUROFUNG)-RELATED"/>
    <property type="match status" value="1"/>
</dbReference>
<comment type="caution">
    <text evidence="9">The sequence shown here is derived from an EMBL/GenBank/DDBJ whole genome shotgun (WGS) entry which is preliminary data.</text>
</comment>
<dbReference type="Gene3D" id="1.10.630.10">
    <property type="entry name" value="Cytochrome P450"/>
    <property type="match status" value="1"/>
</dbReference>
<dbReference type="GO" id="GO:0016705">
    <property type="term" value="F:oxidoreductase activity, acting on paired donors, with incorporation or reduction of molecular oxygen"/>
    <property type="evidence" value="ECO:0007669"/>
    <property type="project" value="InterPro"/>
</dbReference>
<keyword evidence="8" id="KW-0812">Transmembrane</keyword>
<evidence type="ECO:0000256" key="5">
    <source>
        <dbReference type="ARBA" id="ARBA00023002"/>
    </source>
</evidence>
<dbReference type="OrthoDB" id="1470350at2759"/>
<evidence type="ECO:0000256" key="1">
    <source>
        <dbReference type="ARBA" id="ARBA00001971"/>
    </source>
</evidence>
<dbReference type="InterPro" id="IPR047146">
    <property type="entry name" value="Cyt_P450_E_CYP52_fungi"/>
</dbReference>
<dbReference type="GO" id="GO:0020037">
    <property type="term" value="F:heme binding"/>
    <property type="evidence" value="ECO:0007669"/>
    <property type="project" value="InterPro"/>
</dbReference>
<evidence type="ECO:0000256" key="3">
    <source>
        <dbReference type="ARBA" id="ARBA00022617"/>
    </source>
</evidence>
<keyword evidence="8" id="KW-0472">Membrane</keyword>
<comment type="cofactor">
    <cofactor evidence="1">
        <name>heme</name>
        <dbReference type="ChEBI" id="CHEBI:30413"/>
    </cofactor>
</comment>
<keyword evidence="7" id="KW-0503">Monooxygenase</keyword>
<dbReference type="PANTHER" id="PTHR24287:SF1">
    <property type="entry name" value="P450, PUTATIVE (EUROFUNG)-RELATED"/>
    <property type="match status" value="1"/>
</dbReference>
<comment type="similarity">
    <text evidence="2">Belongs to the cytochrome P450 family.</text>
</comment>
<dbReference type="SUPFAM" id="SSF48264">
    <property type="entry name" value="Cytochrome P450"/>
    <property type="match status" value="1"/>
</dbReference>
<dbReference type="GO" id="GO:0004497">
    <property type="term" value="F:monooxygenase activity"/>
    <property type="evidence" value="ECO:0007669"/>
    <property type="project" value="UniProtKB-KW"/>
</dbReference>
<dbReference type="EMBL" id="JABCKI010000064">
    <property type="protein sequence ID" value="KAG5653247.1"/>
    <property type="molecule type" value="Genomic_DNA"/>
</dbReference>
<reference evidence="9" key="2">
    <citation type="submission" date="2021-10" db="EMBL/GenBank/DDBJ databases">
        <title>Phylogenomics reveals ancestral predisposition of the termite-cultivated fungus Termitomyces towards a domesticated lifestyle.</title>
        <authorList>
            <person name="Auxier B."/>
            <person name="Grum-Grzhimaylo A."/>
            <person name="Cardenas M.E."/>
            <person name="Lodge J.D."/>
            <person name="Laessoe T."/>
            <person name="Pedersen O."/>
            <person name="Smith M.E."/>
            <person name="Kuyper T.W."/>
            <person name="Franco-Molano E.A."/>
            <person name="Baroni T.J."/>
            <person name="Aanen D.K."/>
        </authorList>
    </citation>
    <scope>NUCLEOTIDE SEQUENCE</scope>
    <source>
        <strain evidence="9">D49</strain>
    </source>
</reference>
<evidence type="ECO:0000313" key="10">
    <source>
        <dbReference type="Proteomes" id="UP000717328"/>
    </source>
</evidence>
<dbReference type="AlphaFoldDB" id="A0A9P7GUM3"/>
<keyword evidence="6" id="KW-0408">Iron</keyword>
<sequence>MVVVTPGVDFIVHHVVRFSVPSGLFAISLRALSASYGYPLPTWALALGTALFIPIVFAIRIIYKSFDDKRQAAALGARLATQVQGKYPGNLDILAIMRRLWDTGYPADGLVELFKDGAEPIANMRILWSDMIFTAHPDHIKAILASDFDNYAKGERFHKTMFSVLGSGVFNSDGDMWKFHRSMTRPFFTRDRISDFELFDRHADTAIALIKQRMQSGHAIDFQDLMSRFTLDSASEFLFGHCVHSLTAGLPYPHNASYVPPDSSTPQANRANDFARAFLEAQEIIASRERFGWIWPLTEIMGDKTKEPMKIVNDYLDPIIQEAITKNKVKPISDEKKEVEDGETLIDHLVRQSSGKCVEISLELK</sequence>
<keyword evidence="3" id="KW-0349">Heme</keyword>
<name>A0A9P7GUM3_9AGAR</name>
<feature type="transmembrane region" description="Helical" evidence="8">
    <location>
        <begin position="43"/>
        <end position="63"/>
    </location>
</feature>
<evidence type="ECO:0000313" key="9">
    <source>
        <dbReference type="EMBL" id="KAG5653247.1"/>
    </source>
</evidence>
<gene>
    <name evidence="9" type="ORF">H0H81_001504</name>
</gene>
<dbReference type="InterPro" id="IPR036396">
    <property type="entry name" value="Cyt_P450_sf"/>
</dbReference>
<keyword evidence="4" id="KW-0479">Metal-binding</keyword>
<protein>
    <recommendedName>
        <fullName evidence="11">Cytochrome P450</fullName>
    </recommendedName>
</protein>
<keyword evidence="10" id="KW-1185">Reference proteome</keyword>
<evidence type="ECO:0008006" key="11">
    <source>
        <dbReference type="Google" id="ProtNLM"/>
    </source>
</evidence>
<evidence type="ECO:0000256" key="8">
    <source>
        <dbReference type="SAM" id="Phobius"/>
    </source>
</evidence>
<dbReference type="InterPro" id="IPR001128">
    <property type="entry name" value="Cyt_P450"/>
</dbReference>
<proteinExistence type="inferred from homology"/>
<dbReference type="Proteomes" id="UP000717328">
    <property type="component" value="Unassembled WGS sequence"/>
</dbReference>
<evidence type="ECO:0000256" key="4">
    <source>
        <dbReference type="ARBA" id="ARBA00022723"/>
    </source>
</evidence>